<dbReference type="STRING" id="371042.NG99_12720"/>
<feature type="transmembrane region" description="Helical" evidence="8">
    <location>
        <begin position="111"/>
        <end position="133"/>
    </location>
</feature>
<dbReference type="eggNOG" id="COG2814">
    <property type="taxonomic scope" value="Bacteria"/>
</dbReference>
<dbReference type="EMBL" id="JRUQ01000038">
    <property type="protein sequence ID" value="KGT93056.1"/>
    <property type="molecule type" value="Genomic_DNA"/>
</dbReference>
<dbReference type="CDD" id="cd17503">
    <property type="entry name" value="MFS_LmrB_MDR_like"/>
    <property type="match status" value="1"/>
</dbReference>
<keyword evidence="11" id="KW-1185">Reference proteome</keyword>
<evidence type="ECO:0000313" key="10">
    <source>
        <dbReference type="EMBL" id="KGT93056.1"/>
    </source>
</evidence>
<dbReference type="PANTHER" id="PTHR42718">
    <property type="entry name" value="MAJOR FACILITATOR SUPERFAMILY MULTIDRUG TRANSPORTER MFSC"/>
    <property type="match status" value="1"/>
</dbReference>
<dbReference type="GO" id="GO:0022857">
    <property type="term" value="F:transmembrane transporter activity"/>
    <property type="evidence" value="ECO:0007669"/>
    <property type="project" value="InterPro"/>
</dbReference>
<comment type="similarity">
    <text evidence="2">Belongs to the major facilitator superfamily. EmrB family.</text>
</comment>
<proteinExistence type="inferred from homology"/>
<feature type="transmembrane region" description="Helical" evidence="8">
    <location>
        <begin position="245"/>
        <end position="263"/>
    </location>
</feature>
<evidence type="ECO:0000256" key="5">
    <source>
        <dbReference type="ARBA" id="ARBA00022692"/>
    </source>
</evidence>
<feature type="transmembrane region" description="Helical" evidence="8">
    <location>
        <begin position="316"/>
        <end position="342"/>
    </location>
</feature>
<dbReference type="InterPro" id="IPR004638">
    <property type="entry name" value="EmrB-like"/>
</dbReference>
<dbReference type="NCBIfam" id="TIGR00711">
    <property type="entry name" value="efflux_EmrB"/>
    <property type="match status" value="1"/>
</dbReference>
<dbReference type="InterPro" id="IPR011701">
    <property type="entry name" value="MFS"/>
</dbReference>
<dbReference type="Pfam" id="PF07690">
    <property type="entry name" value="MFS_1"/>
    <property type="match status" value="1"/>
</dbReference>
<evidence type="ECO:0000256" key="2">
    <source>
        <dbReference type="ARBA" id="ARBA00008537"/>
    </source>
</evidence>
<dbReference type="Gene3D" id="1.20.1720.10">
    <property type="entry name" value="Multidrug resistance protein D"/>
    <property type="match status" value="1"/>
</dbReference>
<comment type="subcellular location">
    <subcellularLocation>
        <location evidence="1">Cell membrane</location>
        <topology evidence="1">Multi-pass membrane protein</topology>
    </subcellularLocation>
</comment>
<name>A0A0A3Z604_9GAMM</name>
<evidence type="ECO:0000256" key="1">
    <source>
        <dbReference type="ARBA" id="ARBA00004651"/>
    </source>
</evidence>
<comment type="caution">
    <text evidence="10">The sequence shown here is derived from an EMBL/GenBank/DDBJ whole genome shotgun (WGS) entry which is preliminary data.</text>
</comment>
<dbReference type="PANTHER" id="PTHR42718:SF9">
    <property type="entry name" value="MAJOR FACILITATOR SUPERFAMILY MULTIDRUG TRANSPORTER MFSC"/>
    <property type="match status" value="1"/>
</dbReference>
<evidence type="ECO:0000256" key="3">
    <source>
        <dbReference type="ARBA" id="ARBA00022448"/>
    </source>
</evidence>
<sequence>MSVDPLLPRSAAGHHNPWLVAVVASIATFMEVLDTTVASVSLYHIAASMGVSYNESLWVITCYMVANALILPVSGWLANALGRKCYYMISVALFTLASFLCSVAPTLEWLILARVLQGIGGGGLAPVEQSILVDSFSEKKRPQAFALYGVAVLVAPAIGPLVGGMLTDALSWHWVFLINVPIGLLSLVLCYYLIDEPPLLVSERKQRKIEGMRIDYIGLLLIIVGFSALQLCLDRFDLYDGFDSVFIIVTALIAFVCLSFLPLWEWFHPQPILDIRLFLHRNFATGSLLMFLIGILVVSTTQLLPQMTQELMGYDAWTAGLTLGAGGGAIMLSMIVTGVIASKLSAQRFLVLLGLLVSACSLWHFSRLTPDIDFSSLVWARVLQVIGLPLILIPVAALSFKGLAGHKSNEASAISTLLRNLGGSIGIAWVVNLMHQRTHLHYERLGEHLTAADTVMFTVQTLGEALYKQARMMAYLDIYWIMAVVALTFLFLPLLFRERG</sequence>
<feature type="transmembrane region" description="Helical" evidence="8">
    <location>
        <begin position="214"/>
        <end position="233"/>
    </location>
</feature>
<feature type="transmembrane region" description="Helical" evidence="8">
    <location>
        <begin position="145"/>
        <end position="166"/>
    </location>
</feature>
<evidence type="ECO:0000256" key="8">
    <source>
        <dbReference type="SAM" id="Phobius"/>
    </source>
</evidence>
<feature type="transmembrane region" description="Helical" evidence="8">
    <location>
        <begin position="378"/>
        <end position="400"/>
    </location>
</feature>
<dbReference type="Gene3D" id="1.20.1250.20">
    <property type="entry name" value="MFS general substrate transporter like domains"/>
    <property type="match status" value="1"/>
</dbReference>
<dbReference type="PRINTS" id="PR01036">
    <property type="entry name" value="TCRTETB"/>
</dbReference>
<feature type="transmembrane region" description="Helical" evidence="8">
    <location>
        <begin position="478"/>
        <end position="496"/>
    </location>
</feature>
<keyword evidence="5 8" id="KW-0812">Transmembrane</keyword>
<dbReference type="GO" id="GO:0005886">
    <property type="term" value="C:plasma membrane"/>
    <property type="evidence" value="ECO:0007669"/>
    <property type="project" value="UniProtKB-SubCell"/>
</dbReference>
<reference evidence="10 11" key="1">
    <citation type="submission" date="2014-10" db="EMBL/GenBank/DDBJ databases">
        <title>Genome sequence of Erwinia typographi M043b.</title>
        <authorList>
            <person name="Chan K.-G."/>
            <person name="Tan W.-S."/>
        </authorList>
    </citation>
    <scope>NUCLEOTIDE SEQUENCE [LARGE SCALE GENOMIC DNA]</scope>
    <source>
        <strain evidence="10 11">M043b</strain>
    </source>
</reference>
<dbReference type="InterPro" id="IPR036259">
    <property type="entry name" value="MFS_trans_sf"/>
</dbReference>
<evidence type="ECO:0000313" key="11">
    <source>
        <dbReference type="Proteomes" id="UP000030351"/>
    </source>
</evidence>
<evidence type="ECO:0000256" key="7">
    <source>
        <dbReference type="ARBA" id="ARBA00023136"/>
    </source>
</evidence>
<evidence type="ECO:0000256" key="6">
    <source>
        <dbReference type="ARBA" id="ARBA00022989"/>
    </source>
</evidence>
<feature type="transmembrane region" description="Helical" evidence="8">
    <location>
        <begin position="349"/>
        <end position="366"/>
    </location>
</feature>
<keyword evidence="3" id="KW-0813">Transport</keyword>
<protein>
    <recommendedName>
        <fullName evidence="9">Major facilitator superfamily (MFS) profile domain-containing protein</fullName>
    </recommendedName>
</protein>
<feature type="transmembrane region" description="Helical" evidence="8">
    <location>
        <begin position="172"/>
        <end position="194"/>
    </location>
</feature>
<feature type="domain" description="Major facilitator superfamily (MFS) profile" evidence="9">
    <location>
        <begin position="20"/>
        <end position="500"/>
    </location>
</feature>
<gene>
    <name evidence="10" type="ORF">NG99_12720</name>
</gene>
<dbReference type="PROSITE" id="PS50850">
    <property type="entry name" value="MFS"/>
    <property type="match status" value="1"/>
</dbReference>
<dbReference type="InterPro" id="IPR020846">
    <property type="entry name" value="MFS_dom"/>
</dbReference>
<feature type="transmembrane region" description="Helical" evidence="8">
    <location>
        <begin position="57"/>
        <end position="78"/>
    </location>
</feature>
<feature type="transmembrane region" description="Helical" evidence="8">
    <location>
        <begin position="85"/>
        <end position="105"/>
    </location>
</feature>
<dbReference type="SUPFAM" id="SSF103473">
    <property type="entry name" value="MFS general substrate transporter"/>
    <property type="match status" value="1"/>
</dbReference>
<keyword evidence="4" id="KW-1003">Cell membrane</keyword>
<accession>A0A0A3Z604</accession>
<keyword evidence="6 8" id="KW-1133">Transmembrane helix</keyword>
<evidence type="ECO:0000259" key="9">
    <source>
        <dbReference type="PROSITE" id="PS50850"/>
    </source>
</evidence>
<keyword evidence="7 8" id="KW-0472">Membrane</keyword>
<dbReference type="Proteomes" id="UP000030351">
    <property type="component" value="Unassembled WGS sequence"/>
</dbReference>
<organism evidence="10 11">
    <name type="scientific">Erwinia typographi</name>
    <dbReference type="NCBI Taxonomy" id="371042"/>
    <lineage>
        <taxon>Bacteria</taxon>
        <taxon>Pseudomonadati</taxon>
        <taxon>Pseudomonadota</taxon>
        <taxon>Gammaproteobacteria</taxon>
        <taxon>Enterobacterales</taxon>
        <taxon>Erwiniaceae</taxon>
        <taxon>Erwinia</taxon>
    </lineage>
</organism>
<dbReference type="AlphaFoldDB" id="A0A0A3Z604"/>
<feature type="transmembrane region" description="Helical" evidence="8">
    <location>
        <begin position="283"/>
        <end position="304"/>
    </location>
</feature>
<evidence type="ECO:0000256" key="4">
    <source>
        <dbReference type="ARBA" id="ARBA00022475"/>
    </source>
</evidence>